<accession>A0A2Z7DER3</accession>
<sequence>MAPSVPRTRATAALRMKQIDLDNQDRTIRRLRAQLATERRGLATTKKELEETQVALEASHKVITGLTEIGLSMSRRIERKDDHRIPHTISKIHSQKSNISSRQSAAEILADSYPKFCASDEPAGARLRKNSCNRVTAGLRSNSRIRKPYFRLRSVHV</sequence>
<protein>
    <submittedName>
        <fullName evidence="2">Serine/arginine repetitive matrix protein 1</fullName>
    </submittedName>
</protein>
<keyword evidence="3" id="KW-1185">Reference proteome</keyword>
<proteinExistence type="predicted"/>
<keyword evidence="1" id="KW-0175">Coiled coil</keyword>
<evidence type="ECO:0000313" key="3">
    <source>
        <dbReference type="Proteomes" id="UP000250235"/>
    </source>
</evidence>
<feature type="coiled-coil region" evidence="1">
    <location>
        <begin position="14"/>
        <end position="52"/>
    </location>
</feature>
<dbReference type="EMBL" id="KQ986758">
    <property type="protein sequence ID" value="KZV58465.1"/>
    <property type="molecule type" value="Genomic_DNA"/>
</dbReference>
<evidence type="ECO:0000313" key="2">
    <source>
        <dbReference type="EMBL" id="KZV58465.1"/>
    </source>
</evidence>
<gene>
    <name evidence="2" type="ORF">F511_25717</name>
</gene>
<organism evidence="2 3">
    <name type="scientific">Dorcoceras hygrometricum</name>
    <dbReference type="NCBI Taxonomy" id="472368"/>
    <lineage>
        <taxon>Eukaryota</taxon>
        <taxon>Viridiplantae</taxon>
        <taxon>Streptophyta</taxon>
        <taxon>Embryophyta</taxon>
        <taxon>Tracheophyta</taxon>
        <taxon>Spermatophyta</taxon>
        <taxon>Magnoliopsida</taxon>
        <taxon>eudicotyledons</taxon>
        <taxon>Gunneridae</taxon>
        <taxon>Pentapetalae</taxon>
        <taxon>asterids</taxon>
        <taxon>lamiids</taxon>
        <taxon>Lamiales</taxon>
        <taxon>Gesneriaceae</taxon>
        <taxon>Didymocarpoideae</taxon>
        <taxon>Trichosporeae</taxon>
        <taxon>Loxocarpinae</taxon>
        <taxon>Dorcoceras</taxon>
    </lineage>
</organism>
<evidence type="ECO:0000256" key="1">
    <source>
        <dbReference type="SAM" id="Coils"/>
    </source>
</evidence>
<name>A0A2Z7DER3_9LAMI</name>
<dbReference type="AlphaFoldDB" id="A0A2Z7DER3"/>
<dbReference type="Proteomes" id="UP000250235">
    <property type="component" value="Unassembled WGS sequence"/>
</dbReference>
<reference evidence="2 3" key="1">
    <citation type="journal article" date="2015" name="Proc. Natl. Acad. Sci. U.S.A.">
        <title>The resurrection genome of Boea hygrometrica: A blueprint for survival of dehydration.</title>
        <authorList>
            <person name="Xiao L."/>
            <person name="Yang G."/>
            <person name="Zhang L."/>
            <person name="Yang X."/>
            <person name="Zhao S."/>
            <person name="Ji Z."/>
            <person name="Zhou Q."/>
            <person name="Hu M."/>
            <person name="Wang Y."/>
            <person name="Chen M."/>
            <person name="Xu Y."/>
            <person name="Jin H."/>
            <person name="Xiao X."/>
            <person name="Hu G."/>
            <person name="Bao F."/>
            <person name="Hu Y."/>
            <person name="Wan P."/>
            <person name="Li L."/>
            <person name="Deng X."/>
            <person name="Kuang T."/>
            <person name="Xiang C."/>
            <person name="Zhu J.K."/>
            <person name="Oliver M.J."/>
            <person name="He Y."/>
        </authorList>
    </citation>
    <scope>NUCLEOTIDE SEQUENCE [LARGE SCALE GENOMIC DNA]</scope>
    <source>
        <strain evidence="3">cv. XS01</strain>
    </source>
</reference>